<evidence type="ECO:0000313" key="2">
    <source>
        <dbReference type="Proteomes" id="UP000836841"/>
    </source>
</evidence>
<dbReference type="EMBL" id="OU466861">
    <property type="protein sequence ID" value="CAH2065622.1"/>
    <property type="molecule type" value="Genomic_DNA"/>
</dbReference>
<gene>
    <name evidence="1" type="ORF">TAV2_LOCUS16371</name>
</gene>
<name>A0AAU9SK82_THLAR</name>
<dbReference type="AlphaFoldDB" id="A0AAU9SK82"/>
<evidence type="ECO:0000313" key="1">
    <source>
        <dbReference type="EMBL" id="CAH2065622.1"/>
    </source>
</evidence>
<reference evidence="1 2" key="1">
    <citation type="submission" date="2022-03" db="EMBL/GenBank/DDBJ databases">
        <authorList>
            <person name="Nunn A."/>
            <person name="Chopra R."/>
            <person name="Nunn A."/>
            <person name="Contreras Garrido A."/>
        </authorList>
    </citation>
    <scope>NUCLEOTIDE SEQUENCE [LARGE SCALE GENOMIC DNA]</scope>
</reference>
<dbReference type="Proteomes" id="UP000836841">
    <property type="component" value="Chromosome 5"/>
</dbReference>
<protein>
    <submittedName>
        <fullName evidence="1">Uncharacterized protein</fullName>
    </submittedName>
</protein>
<organism evidence="1 2">
    <name type="scientific">Thlaspi arvense</name>
    <name type="common">Field penny-cress</name>
    <dbReference type="NCBI Taxonomy" id="13288"/>
    <lineage>
        <taxon>Eukaryota</taxon>
        <taxon>Viridiplantae</taxon>
        <taxon>Streptophyta</taxon>
        <taxon>Embryophyta</taxon>
        <taxon>Tracheophyta</taxon>
        <taxon>Spermatophyta</taxon>
        <taxon>Magnoliopsida</taxon>
        <taxon>eudicotyledons</taxon>
        <taxon>Gunneridae</taxon>
        <taxon>Pentapetalae</taxon>
        <taxon>rosids</taxon>
        <taxon>malvids</taxon>
        <taxon>Brassicales</taxon>
        <taxon>Brassicaceae</taxon>
        <taxon>Thlaspideae</taxon>
        <taxon>Thlaspi</taxon>
    </lineage>
</organism>
<proteinExistence type="predicted"/>
<accession>A0AAU9SK82</accession>
<keyword evidence="2" id="KW-1185">Reference proteome</keyword>
<sequence>MKINMLTYKENVQDICSHLLGDVKKKVPFCWENRKSNLMWKKGDYSESDGGDTRMYLKKLVEAENDQEFI</sequence>